<evidence type="ECO:0000313" key="1">
    <source>
        <dbReference type="EMBL" id="KAL0940387.1"/>
    </source>
</evidence>
<accession>A0ACC3Z8G3</accession>
<organism evidence="1 2">
    <name type="scientific">Colletotrichum truncatum</name>
    <name type="common">Anthracnose fungus</name>
    <name type="synonym">Colletotrichum capsici</name>
    <dbReference type="NCBI Taxonomy" id="5467"/>
    <lineage>
        <taxon>Eukaryota</taxon>
        <taxon>Fungi</taxon>
        <taxon>Dikarya</taxon>
        <taxon>Ascomycota</taxon>
        <taxon>Pezizomycotina</taxon>
        <taxon>Sordariomycetes</taxon>
        <taxon>Hypocreomycetidae</taxon>
        <taxon>Glomerellales</taxon>
        <taxon>Glomerellaceae</taxon>
        <taxon>Colletotrichum</taxon>
        <taxon>Colletotrichum truncatum species complex</taxon>
    </lineage>
</organism>
<gene>
    <name evidence="1" type="ORF">CTRU02_203150</name>
</gene>
<comment type="caution">
    <text evidence="1">The sequence shown here is derived from an EMBL/GenBank/DDBJ whole genome shotgun (WGS) entry which is preliminary data.</text>
</comment>
<dbReference type="Proteomes" id="UP000805649">
    <property type="component" value="Unassembled WGS sequence"/>
</dbReference>
<sequence length="223" mass="23803">MQTARIREELFDHTFVFLDGDILLQPGNGTTKTVEDPDDDMYGYFGDVTEVSQYQDLLEGLIDAVESLGPFDGIMGFSEGGIVGATLLLEDARRPFANFKCGIFFSAAPPLDPDALRDGIIGCLDPTADAAALSHVPTAHIYSHVKDTTGSGIANVQSPLHGLWVEAGWGTPEQLHGSLSRICGKSEVFVHDHGHRVPGSTDPQGLRGALRAIDRTIKSATGG</sequence>
<proteinExistence type="predicted"/>
<keyword evidence="2" id="KW-1185">Reference proteome</keyword>
<protein>
    <submittedName>
        <fullName evidence="1">Uncharacterized protein</fullName>
    </submittedName>
</protein>
<reference evidence="1 2" key="1">
    <citation type="journal article" date="2020" name="Phytopathology">
        <title>Genome Sequence Resources of Colletotrichum truncatum, C. plurivorum, C. musicola, and C. sojae: Four Species Pathogenic to Soybean (Glycine max).</title>
        <authorList>
            <person name="Rogerio F."/>
            <person name="Boufleur T.R."/>
            <person name="Ciampi-Guillardi M."/>
            <person name="Sukno S.A."/>
            <person name="Thon M.R."/>
            <person name="Massola Junior N.S."/>
            <person name="Baroncelli R."/>
        </authorList>
    </citation>
    <scope>NUCLEOTIDE SEQUENCE [LARGE SCALE GENOMIC DNA]</scope>
    <source>
        <strain evidence="1 2">CMES1059</strain>
    </source>
</reference>
<dbReference type="EMBL" id="VUJX02000002">
    <property type="protein sequence ID" value="KAL0940387.1"/>
    <property type="molecule type" value="Genomic_DNA"/>
</dbReference>
<name>A0ACC3Z8G3_COLTU</name>
<evidence type="ECO:0000313" key="2">
    <source>
        <dbReference type="Proteomes" id="UP000805649"/>
    </source>
</evidence>